<evidence type="ECO:0000313" key="2">
    <source>
        <dbReference type="EMBL" id="EBA08250.1"/>
    </source>
</evidence>
<dbReference type="Proteomes" id="UP000005713">
    <property type="component" value="Unassembled WGS sequence"/>
</dbReference>
<comment type="caution">
    <text evidence="2">The sequence shown here is derived from an EMBL/GenBank/DDBJ whole genome shotgun (WGS) entry which is preliminary data.</text>
</comment>
<sequence>MATQKTPTRTDRTRAAKTGAPQRDRSTRARAPAREDAADIARAANGLGEYHDTQHEAVQGVMRAQMDVMNTMMTASMTATATSLKAMAAFWTAAIPGQRRRGDD</sequence>
<evidence type="ECO:0000256" key="1">
    <source>
        <dbReference type="SAM" id="MobiDB-lite"/>
    </source>
</evidence>
<accession>A3K3Y6</accession>
<feature type="compositionally biased region" description="Basic and acidic residues" evidence="1">
    <location>
        <begin position="22"/>
        <end position="36"/>
    </location>
</feature>
<dbReference type="EMBL" id="AAYA01000006">
    <property type="protein sequence ID" value="EBA08250.1"/>
    <property type="molecule type" value="Genomic_DNA"/>
</dbReference>
<evidence type="ECO:0000313" key="3">
    <source>
        <dbReference type="Proteomes" id="UP000005713"/>
    </source>
</evidence>
<organism evidence="2 3">
    <name type="scientific">Sagittula stellata (strain ATCC 700073 / DSM 11524 / E-37)</name>
    <dbReference type="NCBI Taxonomy" id="388399"/>
    <lineage>
        <taxon>Bacteria</taxon>
        <taxon>Pseudomonadati</taxon>
        <taxon>Pseudomonadota</taxon>
        <taxon>Alphaproteobacteria</taxon>
        <taxon>Rhodobacterales</taxon>
        <taxon>Roseobacteraceae</taxon>
        <taxon>Sagittula</taxon>
    </lineage>
</organism>
<gene>
    <name evidence="2" type="ORF">SSE37_11919</name>
</gene>
<feature type="region of interest" description="Disordered" evidence="1">
    <location>
        <begin position="1"/>
        <end position="36"/>
    </location>
</feature>
<keyword evidence="3" id="KW-1185">Reference proteome</keyword>
<protein>
    <submittedName>
        <fullName evidence="2">Uncharacterized protein</fullName>
    </submittedName>
</protein>
<reference evidence="2 3" key="1">
    <citation type="submission" date="2006-06" db="EMBL/GenBank/DDBJ databases">
        <authorList>
            <person name="Moran M.A."/>
            <person name="Ferriera S."/>
            <person name="Johnson J."/>
            <person name="Kravitz S."/>
            <person name="Beeson K."/>
            <person name="Sutton G."/>
            <person name="Rogers Y.-H."/>
            <person name="Friedman R."/>
            <person name="Frazier M."/>
            <person name="Venter J.C."/>
        </authorList>
    </citation>
    <scope>NUCLEOTIDE SEQUENCE [LARGE SCALE GENOMIC DNA]</scope>
    <source>
        <strain evidence="2 3">E-37</strain>
    </source>
</reference>
<proteinExistence type="predicted"/>
<dbReference type="RefSeq" id="WP_005859184.1">
    <property type="nucleotide sequence ID" value="NZ_AAYA01000006.1"/>
</dbReference>
<name>A3K3Y6_SAGS3</name>
<dbReference type="AlphaFoldDB" id="A3K3Y6"/>